<dbReference type="EMBL" id="FNYW01000007">
    <property type="protein sequence ID" value="SEI64526.1"/>
    <property type="molecule type" value="Genomic_DNA"/>
</dbReference>
<dbReference type="RefSeq" id="WP_091633557.1">
    <property type="nucleotide sequence ID" value="NZ_FNYW01000007.1"/>
</dbReference>
<dbReference type="Pfam" id="PF02768">
    <property type="entry name" value="DNA_pol3_beta_3"/>
    <property type="match status" value="1"/>
</dbReference>
<evidence type="ECO:0000256" key="4">
    <source>
        <dbReference type="ARBA" id="ARBA00022490"/>
    </source>
</evidence>
<dbReference type="STRING" id="1130080.SAMN04488113_10739"/>
<feature type="domain" description="DNA polymerase III beta sliding clamp central" evidence="12">
    <location>
        <begin position="137"/>
        <end position="251"/>
    </location>
</feature>
<reference evidence="15" key="1">
    <citation type="submission" date="2016-10" db="EMBL/GenBank/DDBJ databases">
        <authorList>
            <person name="Varghese N."/>
            <person name="Submissions S."/>
        </authorList>
    </citation>
    <scope>NUCLEOTIDE SEQUENCE [LARGE SCALE GENOMIC DNA]</scope>
    <source>
        <strain evidence="15">DSM 25751</strain>
    </source>
</reference>
<evidence type="ECO:0000259" key="11">
    <source>
        <dbReference type="Pfam" id="PF00712"/>
    </source>
</evidence>
<keyword evidence="6 10" id="KW-0548">Nucleotidyltransferase</keyword>
<dbReference type="Gene3D" id="3.10.150.10">
    <property type="entry name" value="DNA Polymerase III, subunit A, domain 2"/>
    <property type="match status" value="1"/>
</dbReference>
<dbReference type="GO" id="GO:0003677">
    <property type="term" value="F:DNA binding"/>
    <property type="evidence" value="ECO:0007669"/>
    <property type="project" value="UniProtKB-UniRule"/>
</dbReference>
<dbReference type="Pfam" id="PF00712">
    <property type="entry name" value="DNA_pol3_beta"/>
    <property type="match status" value="1"/>
</dbReference>
<dbReference type="Proteomes" id="UP000198564">
    <property type="component" value="Unassembled WGS sequence"/>
</dbReference>
<evidence type="ECO:0000313" key="15">
    <source>
        <dbReference type="Proteomes" id="UP000198564"/>
    </source>
</evidence>
<evidence type="ECO:0000256" key="7">
    <source>
        <dbReference type="ARBA" id="ARBA00022705"/>
    </source>
</evidence>
<proteinExistence type="inferred from homology"/>
<evidence type="ECO:0000256" key="10">
    <source>
        <dbReference type="PIRNR" id="PIRNR000804"/>
    </source>
</evidence>
<evidence type="ECO:0000259" key="12">
    <source>
        <dbReference type="Pfam" id="PF02767"/>
    </source>
</evidence>
<dbReference type="SMART" id="SM00480">
    <property type="entry name" value="POL3Bc"/>
    <property type="match status" value="1"/>
</dbReference>
<dbReference type="Gene3D" id="3.70.10.10">
    <property type="match status" value="1"/>
</dbReference>
<gene>
    <name evidence="14" type="ORF">SAMN04488113_10739</name>
</gene>
<accession>A0A1H6SCJ6</accession>
<keyword evidence="5 10" id="KW-0808">Transferase</keyword>
<evidence type="ECO:0000256" key="2">
    <source>
        <dbReference type="ARBA" id="ARBA00010752"/>
    </source>
</evidence>
<keyword evidence="9" id="KW-0238">DNA-binding</keyword>
<evidence type="ECO:0000256" key="9">
    <source>
        <dbReference type="ARBA" id="ARBA00023125"/>
    </source>
</evidence>
<dbReference type="OrthoDB" id="8421503at2"/>
<dbReference type="CDD" id="cd00140">
    <property type="entry name" value="beta_clamp"/>
    <property type="match status" value="1"/>
</dbReference>
<dbReference type="InterPro" id="IPR001001">
    <property type="entry name" value="DNA_polIII_beta"/>
</dbReference>
<dbReference type="SUPFAM" id="SSF55979">
    <property type="entry name" value="DNA clamp"/>
    <property type="match status" value="3"/>
</dbReference>
<dbReference type="Pfam" id="PF02767">
    <property type="entry name" value="DNA_pol3_beta_2"/>
    <property type="match status" value="1"/>
</dbReference>
<protein>
    <recommendedName>
        <fullName evidence="3 10">Beta sliding clamp</fullName>
    </recommendedName>
</protein>
<dbReference type="PIRSF" id="PIRSF000804">
    <property type="entry name" value="DNA_pol_III_b"/>
    <property type="match status" value="1"/>
</dbReference>
<evidence type="ECO:0000256" key="1">
    <source>
        <dbReference type="ARBA" id="ARBA00004496"/>
    </source>
</evidence>
<evidence type="ECO:0000256" key="5">
    <source>
        <dbReference type="ARBA" id="ARBA00022679"/>
    </source>
</evidence>
<dbReference type="GO" id="GO:0003887">
    <property type="term" value="F:DNA-directed DNA polymerase activity"/>
    <property type="evidence" value="ECO:0007669"/>
    <property type="project" value="UniProtKB-UniRule"/>
</dbReference>
<feature type="domain" description="DNA polymerase III beta sliding clamp N-terminal" evidence="11">
    <location>
        <begin position="1"/>
        <end position="127"/>
    </location>
</feature>
<dbReference type="InterPro" id="IPR022634">
    <property type="entry name" value="DNA_polIII_beta_N"/>
</dbReference>
<evidence type="ECO:0000259" key="13">
    <source>
        <dbReference type="Pfam" id="PF02768"/>
    </source>
</evidence>
<dbReference type="PANTHER" id="PTHR30478">
    <property type="entry name" value="DNA POLYMERASE III SUBUNIT BETA"/>
    <property type="match status" value="1"/>
</dbReference>
<dbReference type="GO" id="GO:0006271">
    <property type="term" value="P:DNA strand elongation involved in DNA replication"/>
    <property type="evidence" value="ECO:0007669"/>
    <property type="project" value="TreeGrafter"/>
</dbReference>
<name>A0A1H6SCJ6_9LACT</name>
<keyword evidence="7 10" id="KW-0235">DNA replication</keyword>
<evidence type="ECO:0000256" key="3">
    <source>
        <dbReference type="ARBA" id="ARBA00021035"/>
    </source>
</evidence>
<organism evidence="14 15">
    <name type="scientific">Alkalibacterium gilvum</name>
    <dbReference type="NCBI Taxonomy" id="1130080"/>
    <lineage>
        <taxon>Bacteria</taxon>
        <taxon>Bacillati</taxon>
        <taxon>Bacillota</taxon>
        <taxon>Bacilli</taxon>
        <taxon>Lactobacillales</taxon>
        <taxon>Carnobacteriaceae</taxon>
        <taxon>Alkalibacterium</taxon>
    </lineage>
</organism>
<dbReference type="NCBIfam" id="TIGR00663">
    <property type="entry name" value="dnan"/>
    <property type="match status" value="1"/>
</dbReference>
<dbReference type="GO" id="GO:0008408">
    <property type="term" value="F:3'-5' exonuclease activity"/>
    <property type="evidence" value="ECO:0007669"/>
    <property type="project" value="InterPro"/>
</dbReference>
<evidence type="ECO:0000256" key="8">
    <source>
        <dbReference type="ARBA" id="ARBA00022932"/>
    </source>
</evidence>
<dbReference type="InterPro" id="IPR022637">
    <property type="entry name" value="DNA_polIII_beta_cen"/>
</dbReference>
<dbReference type="GO" id="GO:0009360">
    <property type="term" value="C:DNA polymerase III complex"/>
    <property type="evidence" value="ECO:0007669"/>
    <property type="project" value="InterPro"/>
</dbReference>
<dbReference type="InterPro" id="IPR022635">
    <property type="entry name" value="DNA_polIII_beta_C"/>
</dbReference>
<dbReference type="PANTHER" id="PTHR30478:SF0">
    <property type="entry name" value="BETA SLIDING CLAMP"/>
    <property type="match status" value="1"/>
</dbReference>
<keyword evidence="8 10" id="KW-0239">DNA-directed DNA polymerase</keyword>
<comment type="similarity">
    <text evidence="2 10">Belongs to the beta sliding clamp family.</text>
</comment>
<evidence type="ECO:0000256" key="6">
    <source>
        <dbReference type="ARBA" id="ARBA00022695"/>
    </source>
</evidence>
<dbReference type="AlphaFoldDB" id="A0A1H6SCJ6"/>
<sequence>MKFTVNRATFLKKLKDVQLAVSSRATIPILTGIKLMADSEGIKMTGSNSDISIETLLTVSDESADLSIDTPGQIVLQPARFFSDIVNKLPDEKFTVEVTNGVQTSITSASSAFVINGLDAVNYPRLPEIDTKDAFTLPVNLLKKIIKQTVIAVSTHESRPILTGIHFTIKEGKLSAVATDSHRLSQRVIPIEGTENISHDLVIPGKSLQELTRLLDDSLDEIEVIVAENQILFKTDDTYFYSRLLEGNYPDTNRLIPDNSSTQLTLEANTLLGAVERASLLSHEGKNNVVKLTVKDNSVEITGNSPEVGRVNEQVIFNELNGEDIEISFNPDYLKAALTTFGPVEVTLKLISTLRPFVLVPSEDNNEFIQLITPIRTSS</sequence>
<comment type="function">
    <text evidence="10">Confers DNA tethering and processivity to DNA polymerases and other proteins. Acts as a clamp, forming a ring around DNA (a reaction catalyzed by the clamp-loading complex) which diffuses in an ATP-independent manner freely and bidirectionally along dsDNA. Initially characterized for its ability to contact the catalytic subunit of DNA polymerase III (Pol III), a complex, multichain enzyme responsible for most of the replicative synthesis in bacteria; Pol III exhibits 3'-5' exonuclease proofreading activity. The beta chain is required for initiation of replication as well as for processivity of DNA replication.</text>
</comment>
<comment type="subcellular location">
    <subcellularLocation>
        <location evidence="1 10">Cytoplasm</location>
    </subcellularLocation>
</comment>
<dbReference type="GO" id="GO:0005737">
    <property type="term" value="C:cytoplasm"/>
    <property type="evidence" value="ECO:0007669"/>
    <property type="project" value="UniProtKB-SubCell"/>
</dbReference>
<keyword evidence="4 10" id="KW-0963">Cytoplasm</keyword>
<dbReference type="InterPro" id="IPR046938">
    <property type="entry name" value="DNA_clamp_sf"/>
</dbReference>
<keyword evidence="15" id="KW-1185">Reference proteome</keyword>
<feature type="domain" description="DNA polymerase III beta sliding clamp C-terminal" evidence="13">
    <location>
        <begin position="254"/>
        <end position="375"/>
    </location>
</feature>
<comment type="subunit">
    <text evidence="10">Forms a ring-shaped head-to-tail homodimer around DNA.</text>
</comment>
<evidence type="ECO:0000313" key="14">
    <source>
        <dbReference type="EMBL" id="SEI64526.1"/>
    </source>
</evidence>